<dbReference type="Pfam" id="PF06022">
    <property type="entry name" value="Cir_Bir_Yir"/>
    <property type="match status" value="1"/>
</dbReference>
<reference evidence="2" key="1">
    <citation type="journal article" date="2011" name="Malar. J.">
        <title>Characterization and tissue-specific expression patterns of the Plasmodium chabaudi cir multigene family.</title>
        <authorList>
            <person name="Ebbinghaus P."/>
            <person name="Krucken J."/>
        </authorList>
    </citation>
    <scope>NUCLEOTIDE SEQUENCE</scope>
</reference>
<accession>G4XTY3</accession>
<protein>
    <submittedName>
        <fullName evidence="2">Variant surface antigen</fullName>
    </submittedName>
</protein>
<gene>
    <name evidence="2" type="primary">cir</name>
</gene>
<dbReference type="EMBL" id="JF904733">
    <property type="protein sequence ID" value="AEP32844.1"/>
    <property type="molecule type" value="mRNA"/>
</dbReference>
<feature type="transmembrane region" description="Helical" evidence="1">
    <location>
        <begin position="267"/>
        <end position="288"/>
    </location>
</feature>
<proteinExistence type="evidence at transcript level"/>
<keyword evidence="1" id="KW-0472">Membrane</keyword>
<keyword evidence="1" id="KW-1133">Transmembrane helix</keyword>
<organism evidence="2">
    <name type="scientific">Plasmodium chabaudi chabaudi</name>
    <dbReference type="NCBI Taxonomy" id="31271"/>
    <lineage>
        <taxon>Eukaryota</taxon>
        <taxon>Sar</taxon>
        <taxon>Alveolata</taxon>
        <taxon>Apicomplexa</taxon>
        <taxon>Aconoidasida</taxon>
        <taxon>Haemosporida</taxon>
        <taxon>Plasmodiidae</taxon>
        <taxon>Plasmodium</taxon>
        <taxon>Plasmodium (Vinckeia)</taxon>
    </lineage>
</organism>
<evidence type="ECO:0000313" key="2">
    <source>
        <dbReference type="EMBL" id="AEP32844.1"/>
    </source>
</evidence>
<keyword evidence="1" id="KW-0812">Transmembrane</keyword>
<sequence length="313" mass="35803">MSKELCKAIDDIEEFVVFDSGSQKYKFKDQILNAYCTTKENGVKGECDNESLKLSSSFIALLENFKSIDDEKSEDDKLAQYAILWLSYKTKQNPNIEYVKGTVYDILKQNNWFIELSEFIDDKKDIMGFHFLFLKRLYELLKGICDTINKCSDSSNSDECIKSAKKCSDLYRACIVQLPWAEICNPYCSVLSNLKKDYDKFRENNKNLPELTPPEGIKSCEDFCKNLGQRLYADQPTIEGTKQVTTNEISLPGPPVTPASINNGNKLPYIAVPLILIPIILGISYKYLTPVWRKKTKRKAMKKIINLSDQKKA</sequence>
<dbReference type="InterPro" id="IPR006477">
    <property type="entry name" value="Yir_bir_cir"/>
</dbReference>
<evidence type="ECO:0000256" key="1">
    <source>
        <dbReference type="SAM" id="Phobius"/>
    </source>
</evidence>
<dbReference type="AlphaFoldDB" id="G4XTY3"/>
<name>G4XTY3_PLACU</name>